<keyword evidence="2 3" id="KW-0238">DNA-binding</keyword>
<dbReference type="HAMAP" id="MF_00317">
    <property type="entry name" value="DNApol_clamp_arch"/>
    <property type="match status" value="1"/>
</dbReference>
<evidence type="ECO:0000313" key="5">
    <source>
        <dbReference type="EMBL" id="HEM66055.1"/>
    </source>
</evidence>
<dbReference type="InterPro" id="IPR000730">
    <property type="entry name" value="Pr_cel_nuc_antig"/>
</dbReference>
<comment type="similarity">
    <text evidence="3">Belongs to the PCNA family.</text>
</comment>
<keyword evidence="1 3" id="KW-0235">DNA replication</keyword>
<accession>A0A7J2U0W3</accession>
<dbReference type="InterPro" id="IPR022648">
    <property type="entry name" value="Pr_cel_nuc_antig_N"/>
</dbReference>
<gene>
    <name evidence="3" type="primary">pcn</name>
    <name evidence="5" type="ORF">ENO26_00495</name>
</gene>
<dbReference type="Pfam" id="PF00705">
    <property type="entry name" value="PCNA_N"/>
    <property type="match status" value="1"/>
</dbReference>
<comment type="caution">
    <text evidence="5">The sequence shown here is derived from an EMBL/GenBank/DDBJ whole genome shotgun (WGS) entry which is preliminary data.</text>
</comment>
<dbReference type="InterPro" id="IPR046938">
    <property type="entry name" value="DNA_clamp_sf"/>
</dbReference>
<evidence type="ECO:0000256" key="2">
    <source>
        <dbReference type="ARBA" id="ARBA00023125"/>
    </source>
</evidence>
<dbReference type="GO" id="GO:0006275">
    <property type="term" value="P:regulation of DNA replication"/>
    <property type="evidence" value="ECO:0007669"/>
    <property type="project" value="UniProtKB-UniRule"/>
</dbReference>
<evidence type="ECO:0000259" key="4">
    <source>
        <dbReference type="Pfam" id="PF00705"/>
    </source>
</evidence>
<name>A0A7J2U0W3_9CREN</name>
<proteinExistence type="inferred from homology"/>
<reference evidence="5" key="1">
    <citation type="journal article" date="2020" name="mSystems">
        <title>Genome- and Community-Level Interaction Insights into Carbon Utilization and Element Cycling Functions of Hydrothermarchaeota in Hydrothermal Sediment.</title>
        <authorList>
            <person name="Zhou Z."/>
            <person name="Liu Y."/>
            <person name="Xu W."/>
            <person name="Pan J."/>
            <person name="Luo Z.H."/>
            <person name="Li M."/>
        </authorList>
    </citation>
    <scope>NUCLEOTIDE SEQUENCE [LARGE SCALE GENOMIC DNA]</scope>
    <source>
        <strain evidence="5">SpSt-125</strain>
    </source>
</reference>
<evidence type="ECO:0000256" key="3">
    <source>
        <dbReference type="HAMAP-Rule" id="MF_00317"/>
    </source>
</evidence>
<protein>
    <recommendedName>
        <fullName evidence="3">DNA polymerase sliding clamp</fullName>
    </recommendedName>
    <alternativeName>
        <fullName evidence="3">Proliferating cell nuclear antigen homolog</fullName>
        <shortName evidence="3">PCNA</shortName>
    </alternativeName>
</protein>
<dbReference type="CDD" id="cd00577">
    <property type="entry name" value="PCNA"/>
    <property type="match status" value="1"/>
</dbReference>
<dbReference type="SUPFAM" id="SSF55979">
    <property type="entry name" value="DNA clamp"/>
    <property type="match status" value="2"/>
</dbReference>
<comment type="function">
    <text evidence="3">Sliding clamp subunit that acts as a moving platform for DNA processing. Responsible for tethering the catalytic subunit of DNA polymerase and other proteins to DNA during high-speed replication.</text>
</comment>
<dbReference type="PANTHER" id="PTHR11352:SF0">
    <property type="entry name" value="PROLIFERATING CELL NUCLEAR ANTIGEN"/>
    <property type="match status" value="1"/>
</dbReference>
<organism evidence="5">
    <name type="scientific">Ignisphaera aggregans</name>
    <dbReference type="NCBI Taxonomy" id="334771"/>
    <lineage>
        <taxon>Archaea</taxon>
        <taxon>Thermoproteota</taxon>
        <taxon>Thermoprotei</taxon>
        <taxon>Desulfurococcales</taxon>
        <taxon>Desulfurococcaceae</taxon>
        <taxon>Ignisphaera</taxon>
    </lineage>
</organism>
<evidence type="ECO:0000256" key="1">
    <source>
        <dbReference type="ARBA" id="ARBA00022705"/>
    </source>
</evidence>
<dbReference type="PRINTS" id="PR00339">
    <property type="entry name" value="PCNACYCLIN"/>
</dbReference>
<dbReference type="PANTHER" id="PTHR11352">
    <property type="entry name" value="PROLIFERATING CELL NUCLEAR ANTIGEN"/>
    <property type="match status" value="1"/>
</dbReference>
<dbReference type="EMBL" id="DSEU01000001">
    <property type="protein sequence ID" value="HEM66055.1"/>
    <property type="molecule type" value="Genomic_DNA"/>
</dbReference>
<dbReference type="AlphaFoldDB" id="A0A7J2U0W3"/>
<dbReference type="GO" id="GO:0030337">
    <property type="term" value="F:DNA polymerase processivity factor activity"/>
    <property type="evidence" value="ECO:0007669"/>
    <property type="project" value="UniProtKB-UniRule"/>
</dbReference>
<dbReference type="Gene3D" id="3.70.10.10">
    <property type="match status" value="1"/>
</dbReference>
<dbReference type="GO" id="GO:0006272">
    <property type="term" value="P:leading strand elongation"/>
    <property type="evidence" value="ECO:0007669"/>
    <property type="project" value="TreeGrafter"/>
</dbReference>
<comment type="subunit">
    <text evidence="3">Homotrimer. The subunits circularize to form a toroid; DNA passes through its center. Replication factor C (RFC) is required to load the toroid on the DNA.</text>
</comment>
<feature type="domain" description="Proliferating cell nuclear antigen PCNA N-terminal" evidence="4">
    <location>
        <begin position="22"/>
        <end position="113"/>
    </location>
</feature>
<sequence>MSISFTIQPKIVISYPSAKDFTDVLNALSEIVEEVLFVIDSKGLSVKALDPSRVAMMYITIPAEAFQEFRTEQELKMGLAVGNLSKILKNLKKGDKITIGANEENVEILVEGTSIRRYKFRNIEVVSEELPELSPQFDVEASVLSTALRTIISELSSITSTIGVTASKDVLTFIDLDTKKSSYRITTASGNLITLNVKKENATAAYDSEYLSKILNILRLGNIVDIKYGSEAPLYLSTEFSGGKAEYYLAAKI</sequence>
<dbReference type="GO" id="GO:0003677">
    <property type="term" value="F:DNA binding"/>
    <property type="evidence" value="ECO:0007669"/>
    <property type="project" value="UniProtKB-UniRule"/>
</dbReference>